<proteinExistence type="predicted"/>
<keyword evidence="3" id="KW-1185">Reference proteome</keyword>
<evidence type="ECO:0000313" key="2">
    <source>
        <dbReference type="EMBL" id="AAW76474.1"/>
    </source>
</evidence>
<feature type="compositionally biased region" description="Basic residues" evidence="1">
    <location>
        <begin position="550"/>
        <end position="560"/>
    </location>
</feature>
<reference evidence="2 3" key="1">
    <citation type="journal article" date="2005" name="Nucleic Acids Res.">
        <title>The genome sequence of Xanthomonas oryzae pathovar oryzae KACC10331, the bacterial blight pathogen of rice.</title>
        <authorList>
            <person name="Lee B.M."/>
            <person name="Park Y.J."/>
            <person name="Park D.S."/>
            <person name="Kang H.W."/>
            <person name="Kim J.G."/>
            <person name="Song E.S."/>
            <person name="Park I.C."/>
            <person name="Yoon U.H."/>
            <person name="Hahn J.H."/>
            <person name="Koo B.S."/>
            <person name="Lee G.B."/>
            <person name="Kim H."/>
            <person name="Park H.S."/>
            <person name="Yoon K.O."/>
            <person name="Kim J.H."/>
            <person name="Jung C.H."/>
            <person name="Koh N.H."/>
            <person name="Seo J.S."/>
            <person name="Go S.J."/>
        </authorList>
    </citation>
    <scope>NUCLEOTIDE SEQUENCE [LARGE SCALE GENOMIC DNA]</scope>
    <source>
        <strain evidence="3">KACC10331 / KXO85</strain>
    </source>
</reference>
<dbReference type="KEGG" id="xoo:XOO3220"/>
<accession>Q5GXU7</accession>
<name>Q5GXU7_XANOR</name>
<evidence type="ECO:0000313" key="3">
    <source>
        <dbReference type="Proteomes" id="UP000006735"/>
    </source>
</evidence>
<feature type="region of interest" description="Disordered" evidence="1">
    <location>
        <begin position="514"/>
        <end position="560"/>
    </location>
</feature>
<feature type="compositionally biased region" description="Basic residues" evidence="1">
    <location>
        <begin position="514"/>
        <end position="529"/>
    </location>
</feature>
<evidence type="ECO:0000256" key="1">
    <source>
        <dbReference type="SAM" id="MobiDB-lite"/>
    </source>
</evidence>
<sequence length="560" mass="62149">MLGQRNCRLLVHPLQRQQVLGGLSSFQAFFFCQRGVEQRIAGTGAQFFDDVFVEAFDRQQLANRHVGDFFDRVEAFGHQDRGDFFVHFQAIHEQLACRCLLGLGLGGHLISGHHVELPAGQAAGQTHVLAALADRLRQAVFCHGQVHRVLVFIDDDRLHFGRRHRVDDEVGRILVPQHDVHALAIELVGDRLDARTTHTDARADRIGAGVVRDHGDLGAVARIACAGIDLDQALAHFRHFKLEQFDHEFRRGAADEQLRATRLGTHFGQITADAVAGTQHVARNALVLRNEGFGIAAQIDKDIAALGALDHTGDQLTDAILPRIDHLLTLGFAHTLHDHLLGSLRGDTTEVWVFDLFFDVVAHIHAVGFVDGIHQTHLAVRGFHHHVIGNHFPTTVGFVGTVLVIDGDAGQHVLVGVALLRCGSQRGLDRIEDHFARHAFFIGDRIHYQQKFLTHFVTPRAACQPPTRWMVSSSRARFFSGRAYSVSAVPGPTRPNPAGCAPCRCYRSRSARPCRRWQTPRRQPRHRYAGFRPGSGADHPAPASRQSSWIRRHGARTVPA</sequence>
<gene>
    <name evidence="2" type="ordered locus">XOO3220</name>
</gene>
<dbReference type="EMBL" id="AE013598">
    <property type="protein sequence ID" value="AAW76474.1"/>
    <property type="molecule type" value="Genomic_DNA"/>
</dbReference>
<dbReference type="HOGENOM" id="CLU_486550_0_0_6"/>
<protein>
    <submittedName>
        <fullName evidence="2">Uncharacterized protein</fullName>
    </submittedName>
</protein>
<organism evidence="2 3">
    <name type="scientific">Xanthomonas oryzae pv. oryzae (strain KACC10331 / KXO85)</name>
    <dbReference type="NCBI Taxonomy" id="291331"/>
    <lineage>
        <taxon>Bacteria</taxon>
        <taxon>Pseudomonadati</taxon>
        <taxon>Pseudomonadota</taxon>
        <taxon>Gammaproteobacteria</taxon>
        <taxon>Lysobacterales</taxon>
        <taxon>Lysobacteraceae</taxon>
        <taxon>Xanthomonas</taxon>
    </lineage>
</organism>
<dbReference type="Proteomes" id="UP000006735">
    <property type="component" value="Chromosome"/>
</dbReference>
<dbReference type="AlphaFoldDB" id="Q5GXU7"/>